<protein>
    <recommendedName>
        <fullName evidence="1">TubC N-terminal docking domain-containing protein</fullName>
    </recommendedName>
</protein>
<evidence type="ECO:0000313" key="3">
    <source>
        <dbReference type="Proteomes" id="UP000483379"/>
    </source>
</evidence>
<dbReference type="InterPro" id="IPR044894">
    <property type="entry name" value="TubC_N_sf"/>
</dbReference>
<dbReference type="Gene3D" id="1.10.10.1830">
    <property type="entry name" value="Non-ribosomal peptide synthase, adenylation domain"/>
    <property type="match status" value="1"/>
</dbReference>
<name>A0A6M0K0Z0_9GAMM</name>
<comment type="caution">
    <text evidence="2">The sequence shown here is derived from an EMBL/GenBank/DDBJ whole genome shotgun (WGS) entry which is preliminary data.</text>
</comment>
<dbReference type="InterPro" id="IPR041464">
    <property type="entry name" value="TubC_N"/>
</dbReference>
<dbReference type="AlphaFoldDB" id="A0A6M0K0Z0"/>
<dbReference type="Pfam" id="PF18563">
    <property type="entry name" value="TubC_N"/>
    <property type="match status" value="1"/>
</dbReference>
<accession>A0A6M0K0Z0</accession>
<evidence type="ECO:0000313" key="2">
    <source>
        <dbReference type="EMBL" id="NEV62267.1"/>
    </source>
</evidence>
<proteinExistence type="predicted"/>
<keyword evidence="3" id="KW-1185">Reference proteome</keyword>
<sequence>MQNAAALLDTLAADGIQLTADGDRLVAVPSGRLTDAHRAEIRALKPELLALLQSANDGESTPQRCWLVRYPDGRELSITRSPPATLAEMQADYPGAEVQPEPEPPLGPPLSPNAQAVAEALLDHWGESDPTTRAEYIDGLRRNPECLRQCFDAAVAACLARWPE</sequence>
<feature type="domain" description="TubC N-terminal docking" evidence="1">
    <location>
        <begin position="6"/>
        <end position="53"/>
    </location>
</feature>
<dbReference type="RefSeq" id="WP_164452740.1">
    <property type="nucleotide sequence ID" value="NZ_JAAIJQ010000025.1"/>
</dbReference>
<dbReference type="EMBL" id="JAAIJQ010000025">
    <property type="protein sequence ID" value="NEV62267.1"/>
    <property type="molecule type" value="Genomic_DNA"/>
</dbReference>
<reference evidence="2 3" key="1">
    <citation type="submission" date="2020-02" db="EMBL/GenBank/DDBJ databases">
        <title>Genome sequences of Thiorhodococcus mannitoliphagus and Thiorhodococcus minor, purple sulfur photosynthetic bacteria in the gammaproteobacterial family, Chromatiaceae.</title>
        <authorList>
            <person name="Aviles F.A."/>
            <person name="Meyer T.E."/>
            <person name="Kyndt J.A."/>
        </authorList>
    </citation>
    <scope>NUCLEOTIDE SEQUENCE [LARGE SCALE GENOMIC DNA]</scope>
    <source>
        <strain evidence="2 3">DSM 11518</strain>
    </source>
</reference>
<dbReference type="Proteomes" id="UP000483379">
    <property type="component" value="Unassembled WGS sequence"/>
</dbReference>
<evidence type="ECO:0000259" key="1">
    <source>
        <dbReference type="Pfam" id="PF18563"/>
    </source>
</evidence>
<gene>
    <name evidence="2" type="ORF">G3446_10260</name>
</gene>
<organism evidence="2 3">
    <name type="scientific">Thiorhodococcus minor</name>
    <dbReference type="NCBI Taxonomy" id="57489"/>
    <lineage>
        <taxon>Bacteria</taxon>
        <taxon>Pseudomonadati</taxon>
        <taxon>Pseudomonadota</taxon>
        <taxon>Gammaproteobacteria</taxon>
        <taxon>Chromatiales</taxon>
        <taxon>Chromatiaceae</taxon>
        <taxon>Thiorhodococcus</taxon>
    </lineage>
</organism>